<evidence type="ECO:0000313" key="4">
    <source>
        <dbReference type="Proteomes" id="UP000000305"/>
    </source>
</evidence>
<dbReference type="OrthoDB" id="6396070at2759"/>
<sequence length="942" mass="106401">MIARNSSYNMALVRANLPSREINAEGNVIPRAEAYARIPLEDLKKLADYQSEKIKRQLLGKRAPRPPAGSSGLASSFFTDQKIANETMQHSQVASQQYRQDVYAAHANNGKATIWLTISPDDAKFFKVMWYTLGPKESAPSAKAIPQGTKRFALLSKHPVAAALNFQTILEIVIEDIIGWSLKNKRPFRRGGLSGVPKAWVRVVEEQSRLTLHTRMLIWIYGHSAIENQLTMALKRDEDQHETDMQTIGIDDTQANGTEQGDQRTPSLFTTSLNNSPSNTQTLNTEFNTTQPNRLNRAYANVKALTDKLAQNIDIFIQGELQLPDEEMEFVMKCPFCHTDTLTITSNADSFTTGGPGKANKVPLRNSIGTVHLHVTAVFTQPPPGIHATNPLNEETPHPKSQIKELHIDVKKRAPFTFITDSNSTIMSVINCNNCTKYVRDQKVSMYYGVYTTKHSTDCEKALAEAMLAIKKHENKVRKQQQQADNENERYQREREMEEDNMEEPQLPSPHRSDYSIGLGKLLSAVRASTNGDTIGDPLAAFALLGNNIFAMSHQTAPLPLTQAIGYLEKQNINPTFTRFGEPLFTTTFFRSNRNQDIEDMNYWTFIKTQESCKLAPQKRSDSDNDNDDELEPGPTHEIHRFSGSHPQHATQGHRARTNVHWTKYLAKRPPGQDDLEDNSNLTTEEREQRRGEYAKGKTDMVNEGETWWNAYQRQKKILYSNQDTKTTIDSIQNFYESFCRPSSESQALDFTETNLQQMAEEENETIDTNEEEIIDIIDIDQELETTADQPLEELTKDPFIAKLASLPENPMDIPTRQWTSTINRDDALQAIRQLPSKSGNKFTLPGRASLGFPMSESNPTMEDAENVTQLDRPLGTRIQLLEDLAKPLDHQIDEPRLSDGSEPELLEANFPSLFRLKPEQSQHLSLNAEQHDAFLLMGAAL</sequence>
<dbReference type="Pfam" id="PF14214">
    <property type="entry name" value="Helitron_like_N"/>
    <property type="match status" value="1"/>
</dbReference>
<name>E9GST4_DAPPU</name>
<dbReference type="HOGENOM" id="CLU_311751_0_0_1"/>
<dbReference type="KEGG" id="dpx:DAPPUDRAFT_247612"/>
<gene>
    <name evidence="3" type="ORF">DAPPUDRAFT_247612</name>
</gene>
<feature type="domain" description="Helitron helicase-like" evidence="2">
    <location>
        <begin position="82"/>
        <end position="218"/>
    </location>
</feature>
<dbReference type="eggNOG" id="ENOG502RTC7">
    <property type="taxonomic scope" value="Eukaryota"/>
</dbReference>
<reference evidence="3 4" key="1">
    <citation type="journal article" date="2011" name="Science">
        <title>The ecoresponsive genome of Daphnia pulex.</title>
        <authorList>
            <person name="Colbourne J.K."/>
            <person name="Pfrender M.E."/>
            <person name="Gilbert D."/>
            <person name="Thomas W.K."/>
            <person name="Tucker A."/>
            <person name="Oakley T.H."/>
            <person name="Tokishita S."/>
            <person name="Aerts A."/>
            <person name="Arnold G.J."/>
            <person name="Basu M.K."/>
            <person name="Bauer D.J."/>
            <person name="Caceres C.E."/>
            <person name="Carmel L."/>
            <person name="Casola C."/>
            <person name="Choi J.H."/>
            <person name="Detter J.C."/>
            <person name="Dong Q."/>
            <person name="Dusheyko S."/>
            <person name="Eads B.D."/>
            <person name="Frohlich T."/>
            <person name="Geiler-Samerotte K.A."/>
            <person name="Gerlach D."/>
            <person name="Hatcher P."/>
            <person name="Jogdeo S."/>
            <person name="Krijgsveld J."/>
            <person name="Kriventseva E.V."/>
            <person name="Kultz D."/>
            <person name="Laforsch C."/>
            <person name="Lindquist E."/>
            <person name="Lopez J."/>
            <person name="Manak J.R."/>
            <person name="Muller J."/>
            <person name="Pangilinan J."/>
            <person name="Patwardhan R.P."/>
            <person name="Pitluck S."/>
            <person name="Pritham E.J."/>
            <person name="Rechtsteiner A."/>
            <person name="Rho M."/>
            <person name="Rogozin I.B."/>
            <person name="Sakarya O."/>
            <person name="Salamov A."/>
            <person name="Schaack S."/>
            <person name="Shapiro H."/>
            <person name="Shiga Y."/>
            <person name="Skalitzky C."/>
            <person name="Smith Z."/>
            <person name="Souvorov A."/>
            <person name="Sung W."/>
            <person name="Tang Z."/>
            <person name="Tsuchiya D."/>
            <person name="Tu H."/>
            <person name="Vos H."/>
            <person name="Wang M."/>
            <person name="Wolf Y.I."/>
            <person name="Yamagata H."/>
            <person name="Yamada T."/>
            <person name="Ye Y."/>
            <person name="Shaw J.R."/>
            <person name="Andrews J."/>
            <person name="Crease T.J."/>
            <person name="Tang H."/>
            <person name="Lucas S.M."/>
            <person name="Robertson H.M."/>
            <person name="Bork P."/>
            <person name="Koonin E.V."/>
            <person name="Zdobnov E.M."/>
            <person name="Grigoriev I.V."/>
            <person name="Lynch M."/>
            <person name="Boore J.L."/>
        </authorList>
    </citation>
    <scope>NUCLEOTIDE SEQUENCE [LARGE SCALE GENOMIC DNA]</scope>
</reference>
<dbReference type="GO" id="GO:0043139">
    <property type="term" value="F:5'-3' DNA helicase activity"/>
    <property type="evidence" value="ECO:0000318"/>
    <property type="project" value="GO_Central"/>
</dbReference>
<dbReference type="InParanoid" id="E9GST4"/>
<feature type="region of interest" description="Disordered" evidence="1">
    <location>
        <begin position="614"/>
        <end position="699"/>
    </location>
</feature>
<dbReference type="InterPro" id="IPR025476">
    <property type="entry name" value="Helitron_helicase-like"/>
</dbReference>
<dbReference type="Proteomes" id="UP000000305">
    <property type="component" value="Unassembled WGS sequence"/>
</dbReference>
<keyword evidence="4" id="KW-1185">Reference proteome</keyword>
<dbReference type="EMBL" id="GL732562">
    <property type="protein sequence ID" value="EFX77487.1"/>
    <property type="molecule type" value="Genomic_DNA"/>
</dbReference>
<dbReference type="AlphaFoldDB" id="E9GST4"/>
<evidence type="ECO:0000259" key="2">
    <source>
        <dbReference type="Pfam" id="PF14214"/>
    </source>
</evidence>
<evidence type="ECO:0000313" key="3">
    <source>
        <dbReference type="EMBL" id="EFX77487.1"/>
    </source>
</evidence>
<proteinExistence type="predicted"/>
<organism evidence="3 4">
    <name type="scientific">Daphnia pulex</name>
    <name type="common">Water flea</name>
    <dbReference type="NCBI Taxonomy" id="6669"/>
    <lineage>
        <taxon>Eukaryota</taxon>
        <taxon>Metazoa</taxon>
        <taxon>Ecdysozoa</taxon>
        <taxon>Arthropoda</taxon>
        <taxon>Crustacea</taxon>
        <taxon>Branchiopoda</taxon>
        <taxon>Diplostraca</taxon>
        <taxon>Cladocera</taxon>
        <taxon>Anomopoda</taxon>
        <taxon>Daphniidae</taxon>
        <taxon>Daphnia</taxon>
    </lineage>
</organism>
<evidence type="ECO:0000256" key="1">
    <source>
        <dbReference type="SAM" id="MobiDB-lite"/>
    </source>
</evidence>
<feature type="compositionally biased region" description="Basic and acidic residues" evidence="1">
    <location>
        <begin position="684"/>
        <end position="699"/>
    </location>
</feature>
<feature type="region of interest" description="Disordered" evidence="1">
    <location>
        <begin position="475"/>
        <end position="511"/>
    </location>
</feature>
<feature type="compositionally biased region" description="Basic and acidic residues" evidence="1">
    <location>
        <begin position="487"/>
        <end position="496"/>
    </location>
</feature>
<protein>
    <recommendedName>
        <fullName evidence="2">Helitron helicase-like domain-containing protein</fullName>
    </recommendedName>
</protein>
<accession>E9GST4</accession>